<keyword evidence="3" id="KW-0633">Potassium transport</keyword>
<feature type="transmembrane region" description="Helical" evidence="15">
    <location>
        <begin position="305"/>
        <end position="327"/>
    </location>
</feature>
<dbReference type="Gene3D" id="1.10.287.70">
    <property type="match status" value="1"/>
</dbReference>
<dbReference type="Proteomes" id="UP000013827">
    <property type="component" value="Unassembled WGS sequence"/>
</dbReference>
<feature type="transmembrane region" description="Helical" evidence="15">
    <location>
        <begin position="347"/>
        <end position="364"/>
    </location>
</feature>
<name>A0A0D3IA91_EMIH1</name>
<evidence type="ECO:0000256" key="2">
    <source>
        <dbReference type="ARBA" id="ARBA00022448"/>
    </source>
</evidence>
<keyword evidence="18" id="KW-1185">Reference proteome</keyword>
<dbReference type="InterPro" id="IPR028325">
    <property type="entry name" value="VG_K_chnl"/>
</dbReference>
<keyword evidence="5" id="KW-0631">Potassium channel</keyword>
<evidence type="ECO:0000256" key="8">
    <source>
        <dbReference type="ARBA" id="ARBA00022958"/>
    </source>
</evidence>
<reference evidence="18" key="1">
    <citation type="journal article" date="2013" name="Nature">
        <title>Pan genome of the phytoplankton Emiliania underpins its global distribution.</title>
        <authorList>
            <person name="Read B.A."/>
            <person name="Kegel J."/>
            <person name="Klute M.J."/>
            <person name="Kuo A."/>
            <person name="Lefebvre S.C."/>
            <person name="Maumus F."/>
            <person name="Mayer C."/>
            <person name="Miller J."/>
            <person name="Monier A."/>
            <person name="Salamov A."/>
            <person name="Young J."/>
            <person name="Aguilar M."/>
            <person name="Claverie J.M."/>
            <person name="Frickenhaus S."/>
            <person name="Gonzalez K."/>
            <person name="Herman E.K."/>
            <person name="Lin Y.C."/>
            <person name="Napier J."/>
            <person name="Ogata H."/>
            <person name="Sarno A.F."/>
            <person name="Shmutz J."/>
            <person name="Schroeder D."/>
            <person name="de Vargas C."/>
            <person name="Verret F."/>
            <person name="von Dassow P."/>
            <person name="Valentin K."/>
            <person name="Van de Peer Y."/>
            <person name="Wheeler G."/>
            <person name="Dacks J.B."/>
            <person name="Delwiche C.F."/>
            <person name="Dyhrman S.T."/>
            <person name="Glockner G."/>
            <person name="John U."/>
            <person name="Richards T."/>
            <person name="Worden A.Z."/>
            <person name="Zhang X."/>
            <person name="Grigoriev I.V."/>
            <person name="Allen A.E."/>
            <person name="Bidle K."/>
            <person name="Borodovsky M."/>
            <person name="Bowler C."/>
            <person name="Brownlee C."/>
            <person name="Cock J.M."/>
            <person name="Elias M."/>
            <person name="Gladyshev V.N."/>
            <person name="Groth M."/>
            <person name="Guda C."/>
            <person name="Hadaegh A."/>
            <person name="Iglesias-Rodriguez M.D."/>
            <person name="Jenkins J."/>
            <person name="Jones B.M."/>
            <person name="Lawson T."/>
            <person name="Leese F."/>
            <person name="Lindquist E."/>
            <person name="Lobanov A."/>
            <person name="Lomsadze A."/>
            <person name="Malik S.B."/>
            <person name="Marsh M.E."/>
            <person name="Mackinder L."/>
            <person name="Mock T."/>
            <person name="Mueller-Roeber B."/>
            <person name="Pagarete A."/>
            <person name="Parker M."/>
            <person name="Probert I."/>
            <person name="Quesneville H."/>
            <person name="Raines C."/>
            <person name="Rensing S.A."/>
            <person name="Riano-Pachon D.M."/>
            <person name="Richier S."/>
            <person name="Rokitta S."/>
            <person name="Shiraiwa Y."/>
            <person name="Soanes D.M."/>
            <person name="van der Giezen M."/>
            <person name="Wahlund T.M."/>
            <person name="Williams B."/>
            <person name="Wilson W."/>
            <person name="Wolfe G."/>
            <person name="Wurch L.L."/>
        </authorList>
    </citation>
    <scope>NUCLEOTIDE SEQUENCE</scope>
</reference>
<dbReference type="PRINTS" id="PR00169">
    <property type="entry name" value="KCHANNEL"/>
</dbReference>
<dbReference type="SUPFAM" id="SSF81324">
    <property type="entry name" value="Voltage-gated potassium channels"/>
    <property type="match status" value="1"/>
</dbReference>
<keyword evidence="10" id="KW-0406">Ion transport</keyword>
<dbReference type="InterPro" id="IPR018247">
    <property type="entry name" value="EF_Hand_1_Ca_BS"/>
</dbReference>
<dbReference type="GO" id="GO:0001508">
    <property type="term" value="P:action potential"/>
    <property type="evidence" value="ECO:0007669"/>
    <property type="project" value="TreeGrafter"/>
</dbReference>
<evidence type="ECO:0000256" key="10">
    <source>
        <dbReference type="ARBA" id="ARBA00023065"/>
    </source>
</evidence>
<evidence type="ECO:0000313" key="18">
    <source>
        <dbReference type="Proteomes" id="UP000013827"/>
    </source>
</evidence>
<dbReference type="RefSeq" id="XP_005760605.1">
    <property type="nucleotide sequence ID" value="XM_005760548.1"/>
</dbReference>
<keyword evidence="9 15" id="KW-1133">Transmembrane helix</keyword>
<evidence type="ECO:0000256" key="5">
    <source>
        <dbReference type="ARBA" id="ARBA00022826"/>
    </source>
</evidence>
<dbReference type="SUPFAM" id="SSF47473">
    <property type="entry name" value="EF-hand"/>
    <property type="match status" value="1"/>
</dbReference>
<dbReference type="InterPro" id="IPR027359">
    <property type="entry name" value="Volt_channel_dom_sf"/>
</dbReference>
<dbReference type="PANTHER" id="PTHR11537">
    <property type="entry name" value="VOLTAGE-GATED POTASSIUM CHANNEL"/>
    <property type="match status" value="1"/>
</dbReference>
<sequence length="618" mass="68692">MLTSEDTSAASKRSTALPEYPLGDGPSSSDDADTLDELPAKPEAATPETPDSAVQSQKGRKSQGQRIRPWTGFGPTRIKRSATAPAPSTPLNRRSSGSQMDIDQESLAANDEIDLAFYLPAARHYAWVKQVQQSEDWHDHLQLFLDMDLWQSSPAAFLFVAVSTTTILAQVVLMMVETDSFSISEVAPLDRCAIWIISWVITSVFTLELVLRTVSMRSVSELCSSAAWWVDFVSVAPDYLVLIISVAVRGSKMNPCVDAQMQTPEAIEIMSELLRAFRVVRILKILRLNPDTLVLFRAISLSMRALAVPLAFLFIGAFFYGALIFYFEHMELVLIRGLPDAVKFNDLGEAIWCMIVTFTTVGYGDVSPVSHMGKAICAVAILNGVILLAMPLNIVGANFAVAWEERSKLMFVRQVQKKCIDQRMSLAGIRRLFQEADTHNSGQLDYLEFRALCRELGLYFSSSEARRLFKLFDEDQTGEISFFEYCHLIFPNLDVEMLYEKGAFTLSGTIAEEEPRTGAGAVPLPEGGAAATDQPASFIPSSYSSRQLTLLKQAFRAEELESRAANLSSGEARAALHQLPLAARVTARLDAQDARLEELRAMLERLHVRVRVWRARER</sequence>
<evidence type="ECO:0000256" key="14">
    <source>
        <dbReference type="SAM" id="MobiDB-lite"/>
    </source>
</evidence>
<feature type="domain" description="EF-hand" evidence="16">
    <location>
        <begin position="424"/>
        <end position="459"/>
    </location>
</feature>
<evidence type="ECO:0000256" key="6">
    <source>
        <dbReference type="ARBA" id="ARBA00022837"/>
    </source>
</evidence>
<dbReference type="PaxDb" id="2903-EOD08176"/>
<dbReference type="Pfam" id="PF00520">
    <property type="entry name" value="Ion_trans"/>
    <property type="match status" value="1"/>
</dbReference>
<dbReference type="PROSITE" id="PS00018">
    <property type="entry name" value="EF_HAND_1"/>
    <property type="match status" value="1"/>
</dbReference>
<dbReference type="AlphaFoldDB" id="A0A0D3IA91"/>
<evidence type="ECO:0000256" key="15">
    <source>
        <dbReference type="SAM" id="Phobius"/>
    </source>
</evidence>
<feature type="compositionally biased region" description="Polar residues" evidence="14">
    <location>
        <begin position="1"/>
        <end position="14"/>
    </location>
</feature>
<keyword evidence="11 15" id="KW-0472">Membrane</keyword>
<dbReference type="STRING" id="2903.R1DBB9"/>
<evidence type="ECO:0000256" key="12">
    <source>
        <dbReference type="ARBA" id="ARBA00023303"/>
    </source>
</evidence>
<evidence type="ECO:0000256" key="7">
    <source>
        <dbReference type="ARBA" id="ARBA00022882"/>
    </source>
</evidence>
<feature type="coiled-coil region" evidence="13">
    <location>
        <begin position="582"/>
        <end position="616"/>
    </location>
</feature>
<keyword evidence="7" id="KW-0851">Voltage-gated channel</keyword>
<feature type="domain" description="EF-hand" evidence="16">
    <location>
        <begin position="460"/>
        <end position="495"/>
    </location>
</feature>
<organism evidence="17 18">
    <name type="scientific">Emiliania huxleyi (strain CCMP1516)</name>
    <dbReference type="NCBI Taxonomy" id="280463"/>
    <lineage>
        <taxon>Eukaryota</taxon>
        <taxon>Haptista</taxon>
        <taxon>Haptophyta</taxon>
        <taxon>Prymnesiophyceae</taxon>
        <taxon>Isochrysidales</taxon>
        <taxon>Noelaerhabdaceae</taxon>
        <taxon>Emiliania</taxon>
    </lineage>
</organism>
<keyword evidence="13" id="KW-0175">Coiled coil</keyword>
<feature type="compositionally biased region" description="Low complexity" evidence="14">
    <location>
        <begin position="41"/>
        <end position="50"/>
    </location>
</feature>
<dbReference type="SMART" id="SM00054">
    <property type="entry name" value="EFh"/>
    <property type="match status" value="2"/>
</dbReference>
<dbReference type="HOGENOM" id="CLU_442420_0_0_1"/>
<dbReference type="GO" id="GO:0005249">
    <property type="term" value="F:voltage-gated potassium channel activity"/>
    <property type="evidence" value="ECO:0007669"/>
    <property type="project" value="InterPro"/>
</dbReference>
<dbReference type="InterPro" id="IPR005821">
    <property type="entry name" value="Ion_trans_dom"/>
</dbReference>
<evidence type="ECO:0000256" key="3">
    <source>
        <dbReference type="ARBA" id="ARBA00022538"/>
    </source>
</evidence>
<reference evidence="17" key="2">
    <citation type="submission" date="2024-10" db="UniProtKB">
        <authorList>
            <consortium name="EnsemblProtists"/>
        </authorList>
    </citation>
    <scope>IDENTIFICATION</scope>
</reference>
<dbReference type="Gene3D" id="1.10.238.10">
    <property type="entry name" value="EF-hand"/>
    <property type="match status" value="1"/>
</dbReference>
<dbReference type="eggNOG" id="KOG3713">
    <property type="taxonomic scope" value="Eukaryota"/>
</dbReference>
<feature type="compositionally biased region" description="Polar residues" evidence="14">
    <location>
        <begin position="89"/>
        <end position="100"/>
    </location>
</feature>
<dbReference type="PANTHER" id="PTHR11537:SF254">
    <property type="entry name" value="POTASSIUM VOLTAGE-GATED CHANNEL PROTEIN SHAB"/>
    <property type="match status" value="1"/>
</dbReference>
<dbReference type="GO" id="GO:0005509">
    <property type="term" value="F:calcium ion binding"/>
    <property type="evidence" value="ECO:0007669"/>
    <property type="project" value="InterPro"/>
</dbReference>
<evidence type="ECO:0000256" key="11">
    <source>
        <dbReference type="ARBA" id="ARBA00023136"/>
    </source>
</evidence>
<keyword evidence="2" id="KW-0813">Transport</keyword>
<comment type="subcellular location">
    <subcellularLocation>
        <location evidence="1">Membrane</location>
        <topology evidence="1">Multi-pass membrane protein</topology>
    </subcellularLocation>
</comment>
<evidence type="ECO:0000256" key="13">
    <source>
        <dbReference type="SAM" id="Coils"/>
    </source>
</evidence>
<dbReference type="Pfam" id="PF13499">
    <property type="entry name" value="EF-hand_7"/>
    <property type="match status" value="1"/>
</dbReference>
<dbReference type="KEGG" id="ehx:EMIHUDRAFT_217753"/>
<dbReference type="InterPro" id="IPR002048">
    <property type="entry name" value="EF_hand_dom"/>
</dbReference>
<accession>A0A0D3IA91</accession>
<protein>
    <recommendedName>
        <fullName evidence="16">EF-hand domain-containing protein</fullName>
    </recommendedName>
</protein>
<keyword evidence="4 15" id="KW-0812">Transmembrane</keyword>
<feature type="transmembrane region" description="Helical" evidence="15">
    <location>
        <begin position="376"/>
        <end position="403"/>
    </location>
</feature>
<dbReference type="CDD" id="cd00051">
    <property type="entry name" value="EFh"/>
    <property type="match status" value="1"/>
</dbReference>
<feature type="region of interest" description="Disordered" evidence="14">
    <location>
        <begin position="1"/>
        <end position="100"/>
    </location>
</feature>
<dbReference type="GeneID" id="17254261"/>
<evidence type="ECO:0000256" key="1">
    <source>
        <dbReference type="ARBA" id="ARBA00004141"/>
    </source>
</evidence>
<dbReference type="EnsemblProtists" id="EOD08176">
    <property type="protein sequence ID" value="EOD08176"/>
    <property type="gene ID" value="EMIHUDRAFT_217753"/>
</dbReference>
<dbReference type="GO" id="GO:0008076">
    <property type="term" value="C:voltage-gated potassium channel complex"/>
    <property type="evidence" value="ECO:0007669"/>
    <property type="project" value="InterPro"/>
</dbReference>
<evidence type="ECO:0000313" key="17">
    <source>
        <dbReference type="EnsemblProtists" id="EOD08176"/>
    </source>
</evidence>
<keyword evidence="12" id="KW-0407">Ion channel</keyword>
<dbReference type="PROSITE" id="PS50222">
    <property type="entry name" value="EF_HAND_2"/>
    <property type="match status" value="2"/>
</dbReference>
<proteinExistence type="predicted"/>
<evidence type="ECO:0000259" key="16">
    <source>
        <dbReference type="PROSITE" id="PS50222"/>
    </source>
</evidence>
<dbReference type="InterPro" id="IPR011992">
    <property type="entry name" value="EF-hand-dom_pair"/>
</dbReference>
<feature type="transmembrane region" description="Helical" evidence="15">
    <location>
        <begin position="155"/>
        <end position="173"/>
    </location>
</feature>
<keyword evidence="8" id="KW-0630">Potassium</keyword>
<evidence type="ECO:0000256" key="9">
    <source>
        <dbReference type="ARBA" id="ARBA00022989"/>
    </source>
</evidence>
<evidence type="ECO:0000256" key="4">
    <source>
        <dbReference type="ARBA" id="ARBA00022692"/>
    </source>
</evidence>
<dbReference type="Gene3D" id="1.20.120.350">
    <property type="entry name" value="Voltage-gated potassium channels. Chain C"/>
    <property type="match status" value="1"/>
</dbReference>
<keyword evidence="6" id="KW-0106">Calcium</keyword>
<feature type="transmembrane region" description="Helical" evidence="15">
    <location>
        <begin position="193"/>
        <end position="211"/>
    </location>
</feature>